<reference evidence="2" key="1">
    <citation type="submission" date="2020-12" db="EMBL/GenBank/DDBJ databases">
        <title>Metabolic potential, ecology and presence of endohyphal bacteria is reflected in genomic diversity of Mucoromycotina.</title>
        <authorList>
            <person name="Muszewska A."/>
            <person name="Okrasinska A."/>
            <person name="Steczkiewicz K."/>
            <person name="Drgas O."/>
            <person name="Orlowska M."/>
            <person name="Perlinska-Lenart U."/>
            <person name="Aleksandrzak-Piekarczyk T."/>
            <person name="Szatraj K."/>
            <person name="Zielenkiewicz U."/>
            <person name="Pilsyk S."/>
            <person name="Malc E."/>
            <person name="Mieczkowski P."/>
            <person name="Kruszewska J.S."/>
            <person name="Biernat P."/>
            <person name="Pawlowska J."/>
        </authorList>
    </citation>
    <scope>NUCLEOTIDE SEQUENCE</scope>
    <source>
        <strain evidence="2">WA0000067209</strain>
    </source>
</reference>
<dbReference type="EMBL" id="JAEPQZ010000006">
    <property type="protein sequence ID" value="KAG2179835.1"/>
    <property type="molecule type" value="Genomic_DNA"/>
</dbReference>
<feature type="non-terminal residue" evidence="2">
    <location>
        <position position="1"/>
    </location>
</feature>
<name>A0A8H7PU82_MORIS</name>
<dbReference type="GO" id="GO:0019901">
    <property type="term" value="F:protein kinase binding"/>
    <property type="evidence" value="ECO:0007669"/>
    <property type="project" value="InterPro"/>
</dbReference>
<keyword evidence="3" id="KW-1185">Reference proteome</keyword>
<sequence length="325" mass="36847">IYHSLNDFVQSTHQSGKQVYPVPYKANCTPIAFEQKTATTYQAYGFPPSTAPSLSSSVSTPLSASSVDDEDIPHVITTRISPGYSSDLIERISLVDRLVETTSSVIVAIWGPAMESRSAKVVSTAQFVREILKRSKTTYSTLQAALYYIFRIKASVTEHMVKRQAGPAMEKPNPKDCIFCGRRMFLAALMVASKFLQDRTYRNSAWAKISGLTTAEITFSEMTFLHLIDYQLFISKNTFDRWQHVLSSHINQLMNTLPTSGCLPTNLIPSYRQFIHIDRVDDYTQQRVRSRSSQSIMPERSVDVKPQLKRQALRDLDQPRKKMCQ</sequence>
<dbReference type="PANTHER" id="PTHR15615">
    <property type="match status" value="1"/>
</dbReference>
<comment type="caution">
    <text evidence="2">The sequence shown here is derived from an EMBL/GenBank/DDBJ whole genome shotgun (WGS) entry which is preliminary data.</text>
</comment>
<dbReference type="Pfam" id="PF08613">
    <property type="entry name" value="Cyclin"/>
    <property type="match status" value="1"/>
</dbReference>
<dbReference type="Gene3D" id="1.10.472.10">
    <property type="entry name" value="Cyclin-like"/>
    <property type="match status" value="1"/>
</dbReference>
<dbReference type="InterPro" id="IPR013922">
    <property type="entry name" value="Cyclin_PHO80-like"/>
</dbReference>
<evidence type="ECO:0008006" key="4">
    <source>
        <dbReference type="Google" id="ProtNLM"/>
    </source>
</evidence>
<dbReference type="GO" id="GO:0005634">
    <property type="term" value="C:nucleus"/>
    <property type="evidence" value="ECO:0007669"/>
    <property type="project" value="TreeGrafter"/>
</dbReference>
<gene>
    <name evidence="2" type="ORF">INT43_003621</name>
</gene>
<dbReference type="OrthoDB" id="286814at2759"/>
<feature type="compositionally biased region" description="Basic and acidic residues" evidence="1">
    <location>
        <begin position="312"/>
        <end position="325"/>
    </location>
</feature>
<dbReference type="AlphaFoldDB" id="A0A8H7PU82"/>
<protein>
    <recommendedName>
        <fullName evidence="4">Cyclin-domain-containing protein</fullName>
    </recommendedName>
</protein>
<feature type="region of interest" description="Disordered" evidence="1">
    <location>
        <begin position="288"/>
        <end position="325"/>
    </location>
</feature>
<proteinExistence type="predicted"/>
<accession>A0A8H7PU82</accession>
<evidence type="ECO:0000313" key="3">
    <source>
        <dbReference type="Proteomes" id="UP000654370"/>
    </source>
</evidence>
<dbReference type="GO" id="GO:0016538">
    <property type="term" value="F:cyclin-dependent protein serine/threonine kinase regulator activity"/>
    <property type="evidence" value="ECO:0007669"/>
    <property type="project" value="TreeGrafter"/>
</dbReference>
<dbReference type="Proteomes" id="UP000654370">
    <property type="component" value="Unassembled WGS sequence"/>
</dbReference>
<dbReference type="GO" id="GO:0000307">
    <property type="term" value="C:cyclin-dependent protein kinase holoenzyme complex"/>
    <property type="evidence" value="ECO:0007669"/>
    <property type="project" value="TreeGrafter"/>
</dbReference>
<dbReference type="CDD" id="cd20557">
    <property type="entry name" value="CYCLIN_ScPCL1-like"/>
    <property type="match status" value="1"/>
</dbReference>
<evidence type="ECO:0000256" key="1">
    <source>
        <dbReference type="SAM" id="MobiDB-lite"/>
    </source>
</evidence>
<organism evidence="2 3">
    <name type="scientific">Mortierella isabellina</name>
    <name type="common">Filamentous fungus</name>
    <name type="synonym">Umbelopsis isabellina</name>
    <dbReference type="NCBI Taxonomy" id="91625"/>
    <lineage>
        <taxon>Eukaryota</taxon>
        <taxon>Fungi</taxon>
        <taxon>Fungi incertae sedis</taxon>
        <taxon>Mucoromycota</taxon>
        <taxon>Mucoromycotina</taxon>
        <taxon>Umbelopsidomycetes</taxon>
        <taxon>Umbelopsidales</taxon>
        <taxon>Umbelopsidaceae</taxon>
        <taxon>Umbelopsis</taxon>
    </lineage>
</organism>
<evidence type="ECO:0000313" key="2">
    <source>
        <dbReference type="EMBL" id="KAG2179835.1"/>
    </source>
</evidence>
<dbReference type="PANTHER" id="PTHR15615:SF36">
    <property type="entry name" value="PHO85 CYCLIN-5"/>
    <property type="match status" value="1"/>
</dbReference>